<evidence type="ECO:0000313" key="4">
    <source>
        <dbReference type="Proteomes" id="UP001428341"/>
    </source>
</evidence>
<gene>
    <name evidence="3" type="ORF">WN944_003889</name>
</gene>
<keyword evidence="2" id="KW-0732">Signal</keyword>
<keyword evidence="4" id="KW-1185">Reference proteome</keyword>
<dbReference type="Proteomes" id="UP001428341">
    <property type="component" value="Unassembled WGS sequence"/>
</dbReference>
<sequence length="86" mass="9296">MGDQKALFIAFMLALASGFGFSQADARKFQMNFGTIPGDKFFHLHHLPPDGQIKKPPRPPGSHGSPAVLYPDPPPPGHSSSIPARY</sequence>
<name>A0AAP0M292_9ROSI</name>
<feature type="chain" id="PRO_5043017391" evidence="2">
    <location>
        <begin position="27"/>
        <end position="86"/>
    </location>
</feature>
<evidence type="ECO:0000256" key="1">
    <source>
        <dbReference type="SAM" id="MobiDB-lite"/>
    </source>
</evidence>
<accession>A0AAP0M292</accession>
<proteinExistence type="predicted"/>
<organism evidence="3 4">
    <name type="scientific">Citrus x changshan-huyou</name>
    <dbReference type="NCBI Taxonomy" id="2935761"/>
    <lineage>
        <taxon>Eukaryota</taxon>
        <taxon>Viridiplantae</taxon>
        <taxon>Streptophyta</taxon>
        <taxon>Embryophyta</taxon>
        <taxon>Tracheophyta</taxon>
        <taxon>Spermatophyta</taxon>
        <taxon>Magnoliopsida</taxon>
        <taxon>eudicotyledons</taxon>
        <taxon>Gunneridae</taxon>
        <taxon>Pentapetalae</taxon>
        <taxon>rosids</taxon>
        <taxon>malvids</taxon>
        <taxon>Sapindales</taxon>
        <taxon>Rutaceae</taxon>
        <taxon>Aurantioideae</taxon>
        <taxon>Citrus</taxon>
    </lineage>
</organism>
<protein>
    <submittedName>
        <fullName evidence="3">Uncharacterized protein</fullName>
    </submittedName>
</protein>
<reference evidence="3 4" key="1">
    <citation type="submission" date="2024-05" db="EMBL/GenBank/DDBJ databases">
        <title>Haplotype-resolved chromosome-level genome assembly of Huyou (Citrus changshanensis).</title>
        <authorList>
            <person name="Miao C."/>
            <person name="Chen W."/>
            <person name="Wu Y."/>
            <person name="Wang L."/>
            <person name="Zhao S."/>
            <person name="Grierson D."/>
            <person name="Xu C."/>
            <person name="Chen K."/>
        </authorList>
    </citation>
    <scope>NUCLEOTIDE SEQUENCE [LARGE SCALE GENOMIC DNA]</scope>
    <source>
        <strain evidence="3">01-14</strain>
        <tissue evidence="3">Leaf</tissue>
    </source>
</reference>
<comment type="caution">
    <text evidence="3">The sequence shown here is derived from an EMBL/GenBank/DDBJ whole genome shotgun (WGS) entry which is preliminary data.</text>
</comment>
<evidence type="ECO:0000313" key="3">
    <source>
        <dbReference type="EMBL" id="KAK9193192.1"/>
    </source>
</evidence>
<feature type="signal peptide" evidence="2">
    <location>
        <begin position="1"/>
        <end position="26"/>
    </location>
</feature>
<evidence type="ECO:0000256" key="2">
    <source>
        <dbReference type="SAM" id="SignalP"/>
    </source>
</evidence>
<dbReference type="EMBL" id="JBCGBO010000006">
    <property type="protein sequence ID" value="KAK9193192.1"/>
    <property type="molecule type" value="Genomic_DNA"/>
</dbReference>
<feature type="region of interest" description="Disordered" evidence="1">
    <location>
        <begin position="45"/>
        <end position="86"/>
    </location>
</feature>
<dbReference type="AlphaFoldDB" id="A0AAP0M292"/>